<dbReference type="NCBIfam" id="TIGR02096">
    <property type="entry name" value="ketosteroid isomerase-related protein"/>
    <property type="match status" value="1"/>
</dbReference>
<organism evidence="2 3">
    <name type="scientific">Calidithermus roseus</name>
    <dbReference type="NCBI Taxonomy" id="1644118"/>
    <lineage>
        <taxon>Bacteria</taxon>
        <taxon>Thermotogati</taxon>
        <taxon>Deinococcota</taxon>
        <taxon>Deinococci</taxon>
        <taxon>Thermales</taxon>
        <taxon>Thermaceae</taxon>
        <taxon>Calidithermus</taxon>
    </lineage>
</organism>
<dbReference type="OrthoDB" id="582835at2"/>
<dbReference type="RefSeq" id="WP_119277378.1">
    <property type="nucleotide sequence ID" value="NZ_QWLA01000028.1"/>
</dbReference>
<evidence type="ECO:0000313" key="2">
    <source>
        <dbReference type="EMBL" id="RIH86564.1"/>
    </source>
</evidence>
<dbReference type="CDD" id="cd00531">
    <property type="entry name" value="NTF2_like"/>
    <property type="match status" value="1"/>
</dbReference>
<protein>
    <recommendedName>
        <fullName evidence="1">SnoaL-like domain-containing protein</fullName>
    </recommendedName>
</protein>
<feature type="domain" description="SnoaL-like" evidence="1">
    <location>
        <begin position="11"/>
        <end position="121"/>
    </location>
</feature>
<dbReference type="EMBL" id="QWLA01000028">
    <property type="protein sequence ID" value="RIH86564.1"/>
    <property type="molecule type" value="Genomic_DNA"/>
</dbReference>
<keyword evidence="3" id="KW-1185">Reference proteome</keyword>
<reference evidence="2 3" key="1">
    <citation type="submission" date="2018-08" db="EMBL/GenBank/DDBJ databases">
        <title>Meiothermus roseus NBRC 110900 genome sequencing project.</title>
        <authorList>
            <person name="Da Costa M.S."/>
            <person name="Albuquerque L."/>
            <person name="Raposo P."/>
            <person name="Froufe H.J.C."/>
            <person name="Barroso C.S."/>
            <person name="Egas C."/>
        </authorList>
    </citation>
    <scope>NUCLEOTIDE SEQUENCE [LARGE SCALE GENOMIC DNA]</scope>
    <source>
        <strain evidence="2 3">NBRC 110900</strain>
    </source>
</reference>
<evidence type="ECO:0000313" key="3">
    <source>
        <dbReference type="Proteomes" id="UP000265341"/>
    </source>
</evidence>
<accession>A0A399EPC3</accession>
<dbReference type="InterPro" id="IPR032710">
    <property type="entry name" value="NTF2-like_dom_sf"/>
</dbReference>
<dbReference type="AlphaFoldDB" id="A0A399EPC3"/>
<comment type="caution">
    <text evidence="2">The sequence shown here is derived from an EMBL/GenBank/DDBJ whole genome shotgun (WGS) entry which is preliminary data.</text>
</comment>
<dbReference type="InterPro" id="IPR037401">
    <property type="entry name" value="SnoaL-like"/>
</dbReference>
<gene>
    <name evidence="2" type="ORF">Mrose_01703</name>
</gene>
<dbReference type="Gene3D" id="3.10.450.50">
    <property type="match status" value="1"/>
</dbReference>
<dbReference type="SUPFAM" id="SSF54427">
    <property type="entry name" value="NTF2-like"/>
    <property type="match status" value="1"/>
</dbReference>
<dbReference type="Proteomes" id="UP000265341">
    <property type="component" value="Unassembled WGS sequence"/>
</dbReference>
<dbReference type="InterPro" id="IPR011721">
    <property type="entry name" value="CHP02096"/>
</dbReference>
<sequence length="136" mass="15762">MNHTPAETLLRVYYDRFNARDVEGFLQLLSDDVVHEISQGATERGKKAFRAFLEHMNRCYRERVYDLVVMVSTDGRRAAAEFMLEGEYLQTDGNLPPARGQRYTLRVGAFFEIKGGKITRVSNHYNLKDWIAQVSR</sequence>
<proteinExistence type="predicted"/>
<dbReference type="Pfam" id="PF12680">
    <property type="entry name" value="SnoaL_2"/>
    <property type="match status" value="1"/>
</dbReference>
<name>A0A399EPC3_9DEIN</name>
<evidence type="ECO:0000259" key="1">
    <source>
        <dbReference type="Pfam" id="PF12680"/>
    </source>
</evidence>